<proteinExistence type="predicted"/>
<organism evidence="1 2">
    <name type="scientific">Jannaschia aquimarina</name>
    <dbReference type="NCBI Taxonomy" id="935700"/>
    <lineage>
        <taxon>Bacteria</taxon>
        <taxon>Pseudomonadati</taxon>
        <taxon>Pseudomonadota</taxon>
        <taxon>Alphaproteobacteria</taxon>
        <taxon>Rhodobacterales</taxon>
        <taxon>Roseobacteraceae</taxon>
        <taxon>Jannaschia</taxon>
    </lineage>
</organism>
<dbReference type="EMBL" id="JYFE01000001">
    <property type="protein sequence ID" value="KIT18206.1"/>
    <property type="molecule type" value="Genomic_DNA"/>
</dbReference>
<gene>
    <name evidence="1" type="ORF">jaqu_00060</name>
</gene>
<dbReference type="STRING" id="935700.jaqu_00060"/>
<dbReference type="Proteomes" id="UP000032232">
    <property type="component" value="Unassembled WGS sequence"/>
</dbReference>
<accession>A0A0D1EMJ8</accession>
<reference evidence="1 2" key="1">
    <citation type="submission" date="2015-02" db="EMBL/GenBank/DDBJ databases">
        <title>Genome Sequence of Jannaschia aquimarina DSM28248, a member of the Roseobacter clade.</title>
        <authorList>
            <person name="Voget S."/>
            <person name="Daniel R."/>
        </authorList>
    </citation>
    <scope>NUCLEOTIDE SEQUENCE [LARGE SCALE GENOMIC DNA]</scope>
    <source>
        <strain evidence="1 2">GSW-M26</strain>
    </source>
</reference>
<dbReference type="AlphaFoldDB" id="A0A0D1EMJ8"/>
<sequence length="33" mass="3434">MKGSAGRDAGCITSQSFLNAFPVVWTAITEFAG</sequence>
<evidence type="ECO:0000313" key="2">
    <source>
        <dbReference type="Proteomes" id="UP000032232"/>
    </source>
</evidence>
<protein>
    <submittedName>
        <fullName evidence="1">Uncharacterized protein</fullName>
    </submittedName>
</protein>
<name>A0A0D1EMJ8_9RHOB</name>
<keyword evidence="2" id="KW-1185">Reference proteome</keyword>
<comment type="caution">
    <text evidence="1">The sequence shown here is derived from an EMBL/GenBank/DDBJ whole genome shotgun (WGS) entry which is preliminary data.</text>
</comment>
<dbReference type="PATRIC" id="fig|935700.4.peg.6"/>
<evidence type="ECO:0000313" key="1">
    <source>
        <dbReference type="EMBL" id="KIT18206.1"/>
    </source>
</evidence>